<dbReference type="EMBL" id="ML977587">
    <property type="protein sequence ID" value="KAF2000702.1"/>
    <property type="molecule type" value="Genomic_DNA"/>
</dbReference>
<gene>
    <name evidence="2" type="ORF">P154DRAFT_522306</name>
</gene>
<evidence type="ECO:0000313" key="2">
    <source>
        <dbReference type="EMBL" id="KAF2000702.1"/>
    </source>
</evidence>
<sequence length="83" mass="8653">MSSSRSSYGSSYGQDTKGFSSSPRSSTSSYSATSSSTRSTYTNSASSSRPNRYSNKPPVVHNGGGQSNDPNTSTSAPNSGYYN</sequence>
<accession>A0A6A5WGE4</accession>
<protein>
    <submittedName>
        <fullName evidence="2">Uncharacterized protein</fullName>
    </submittedName>
</protein>
<evidence type="ECO:0000313" key="3">
    <source>
        <dbReference type="Proteomes" id="UP000799779"/>
    </source>
</evidence>
<evidence type="ECO:0000256" key="1">
    <source>
        <dbReference type="SAM" id="MobiDB-lite"/>
    </source>
</evidence>
<reference evidence="2" key="1">
    <citation type="journal article" date="2020" name="Stud. Mycol.">
        <title>101 Dothideomycetes genomes: a test case for predicting lifestyles and emergence of pathogens.</title>
        <authorList>
            <person name="Haridas S."/>
            <person name="Albert R."/>
            <person name="Binder M."/>
            <person name="Bloem J."/>
            <person name="Labutti K."/>
            <person name="Salamov A."/>
            <person name="Andreopoulos B."/>
            <person name="Baker S."/>
            <person name="Barry K."/>
            <person name="Bills G."/>
            <person name="Bluhm B."/>
            <person name="Cannon C."/>
            <person name="Castanera R."/>
            <person name="Culley D."/>
            <person name="Daum C."/>
            <person name="Ezra D."/>
            <person name="Gonzalez J."/>
            <person name="Henrissat B."/>
            <person name="Kuo A."/>
            <person name="Liang C."/>
            <person name="Lipzen A."/>
            <person name="Lutzoni F."/>
            <person name="Magnuson J."/>
            <person name="Mondo S."/>
            <person name="Nolan M."/>
            <person name="Ohm R."/>
            <person name="Pangilinan J."/>
            <person name="Park H.-J."/>
            <person name="Ramirez L."/>
            <person name="Alfaro M."/>
            <person name="Sun H."/>
            <person name="Tritt A."/>
            <person name="Yoshinaga Y."/>
            <person name="Zwiers L.-H."/>
            <person name="Turgeon B."/>
            <person name="Goodwin S."/>
            <person name="Spatafora J."/>
            <person name="Crous P."/>
            <person name="Grigoriev I."/>
        </authorList>
    </citation>
    <scope>NUCLEOTIDE SEQUENCE</scope>
    <source>
        <strain evidence="2">CBS 123094</strain>
    </source>
</reference>
<proteinExistence type="predicted"/>
<dbReference type="AlphaFoldDB" id="A0A6A5WGE4"/>
<organism evidence="2 3">
    <name type="scientific">Amniculicola lignicola CBS 123094</name>
    <dbReference type="NCBI Taxonomy" id="1392246"/>
    <lineage>
        <taxon>Eukaryota</taxon>
        <taxon>Fungi</taxon>
        <taxon>Dikarya</taxon>
        <taxon>Ascomycota</taxon>
        <taxon>Pezizomycotina</taxon>
        <taxon>Dothideomycetes</taxon>
        <taxon>Pleosporomycetidae</taxon>
        <taxon>Pleosporales</taxon>
        <taxon>Amniculicolaceae</taxon>
        <taxon>Amniculicola</taxon>
    </lineage>
</organism>
<name>A0A6A5WGE4_9PLEO</name>
<dbReference type="Proteomes" id="UP000799779">
    <property type="component" value="Unassembled WGS sequence"/>
</dbReference>
<feature type="region of interest" description="Disordered" evidence="1">
    <location>
        <begin position="1"/>
        <end position="83"/>
    </location>
</feature>
<feature type="compositionally biased region" description="Low complexity" evidence="1">
    <location>
        <begin position="1"/>
        <end position="13"/>
    </location>
</feature>
<dbReference type="OrthoDB" id="3795030at2759"/>
<feature type="compositionally biased region" description="Low complexity" evidence="1">
    <location>
        <begin position="20"/>
        <end position="50"/>
    </location>
</feature>
<keyword evidence="3" id="KW-1185">Reference proteome</keyword>
<feature type="compositionally biased region" description="Polar residues" evidence="1">
    <location>
        <begin position="67"/>
        <end position="83"/>
    </location>
</feature>